<proteinExistence type="predicted"/>
<gene>
    <name evidence="1" type="ORF">SPELUC_LOCUS2557</name>
</gene>
<name>A0ACA9KUE1_9GLOM</name>
<comment type="caution">
    <text evidence="1">The sequence shown here is derived from an EMBL/GenBank/DDBJ whole genome shotgun (WGS) entry which is preliminary data.</text>
</comment>
<evidence type="ECO:0000313" key="1">
    <source>
        <dbReference type="EMBL" id="CAG8490965.1"/>
    </source>
</evidence>
<organism evidence="1 2">
    <name type="scientific">Cetraspora pellucida</name>
    <dbReference type="NCBI Taxonomy" id="1433469"/>
    <lineage>
        <taxon>Eukaryota</taxon>
        <taxon>Fungi</taxon>
        <taxon>Fungi incertae sedis</taxon>
        <taxon>Mucoromycota</taxon>
        <taxon>Glomeromycotina</taxon>
        <taxon>Glomeromycetes</taxon>
        <taxon>Diversisporales</taxon>
        <taxon>Gigasporaceae</taxon>
        <taxon>Cetraspora</taxon>
    </lineage>
</organism>
<dbReference type="Proteomes" id="UP000789366">
    <property type="component" value="Unassembled WGS sequence"/>
</dbReference>
<keyword evidence="2" id="KW-1185">Reference proteome</keyword>
<dbReference type="EMBL" id="CAJVPW010001736">
    <property type="protein sequence ID" value="CAG8490965.1"/>
    <property type="molecule type" value="Genomic_DNA"/>
</dbReference>
<reference evidence="1" key="1">
    <citation type="submission" date="2021-06" db="EMBL/GenBank/DDBJ databases">
        <authorList>
            <person name="Kallberg Y."/>
            <person name="Tangrot J."/>
            <person name="Rosling A."/>
        </authorList>
    </citation>
    <scope>NUCLEOTIDE SEQUENCE</scope>
    <source>
        <strain evidence="1">28 12/20/2015</strain>
    </source>
</reference>
<protein>
    <submittedName>
        <fullName evidence="1">11008_t:CDS:1</fullName>
    </submittedName>
</protein>
<sequence length="355" mass="41872">MYEGIVVSKYLKQLQFLQQIRYKNNKLEKQIAQETTYNKRRSRFKRSEARCSQMTLETLRSVAEKLQLDITGSKTDLIERITTHCPRKRNIQEGESIMQAQIQTDKPELNDTSVNMFLDDDQDLSDMMEEEIGVQPRGKKKKGKHVDLNSTRTSPSSSDTEIVERKKAHQTQVELSDIKNLITEIKELRKDMISPEERFERSRDQHEYNLLRSIGRDLDLGMNSTSTNEAVTYIETVRKKVKDQMIMLKVAKKYGWDVAVELLQSAEEELTNYTEIIDRARQAAATKKKSRPYDTSERKQFFRAPLYYNSESNYRRRDDYEQPRNYYSNRIIIQKTIITQDYMQKNGNQELTMKN</sequence>
<accession>A0ACA9KUE1</accession>
<evidence type="ECO:0000313" key="2">
    <source>
        <dbReference type="Proteomes" id="UP000789366"/>
    </source>
</evidence>